<keyword evidence="6" id="KW-1133">Transmembrane helix</keyword>
<dbReference type="GO" id="GO:0046872">
    <property type="term" value="F:metal ion binding"/>
    <property type="evidence" value="ECO:0007669"/>
    <property type="project" value="UniProtKB-KW"/>
</dbReference>
<feature type="domain" description="MPN" evidence="7">
    <location>
        <begin position="21"/>
        <end position="156"/>
    </location>
</feature>
<keyword evidence="9" id="KW-1185">Reference proteome</keyword>
<dbReference type="PROSITE" id="PS50249">
    <property type="entry name" value="MPN"/>
    <property type="match status" value="1"/>
</dbReference>
<dbReference type="GO" id="GO:0008237">
    <property type="term" value="F:metallopeptidase activity"/>
    <property type="evidence" value="ECO:0007669"/>
    <property type="project" value="UniProtKB-KW"/>
</dbReference>
<evidence type="ECO:0000259" key="7">
    <source>
        <dbReference type="PROSITE" id="PS50249"/>
    </source>
</evidence>
<accession>A0A3S2TIT5</accession>
<evidence type="ECO:0000256" key="5">
    <source>
        <dbReference type="ARBA" id="ARBA00023049"/>
    </source>
</evidence>
<protein>
    <recommendedName>
        <fullName evidence="7">MPN domain-containing protein</fullName>
    </recommendedName>
</protein>
<evidence type="ECO:0000256" key="1">
    <source>
        <dbReference type="ARBA" id="ARBA00022670"/>
    </source>
</evidence>
<evidence type="ECO:0000256" key="2">
    <source>
        <dbReference type="ARBA" id="ARBA00022723"/>
    </source>
</evidence>
<dbReference type="InterPro" id="IPR037518">
    <property type="entry name" value="MPN"/>
</dbReference>
<comment type="caution">
    <text evidence="8">The sequence shown here is derived from an EMBL/GenBank/DDBJ whole genome shotgun (WGS) entry which is preliminary data.</text>
</comment>
<evidence type="ECO:0000313" key="9">
    <source>
        <dbReference type="Proteomes" id="UP000288178"/>
    </source>
</evidence>
<evidence type="ECO:0000256" key="3">
    <source>
        <dbReference type="ARBA" id="ARBA00022801"/>
    </source>
</evidence>
<dbReference type="SUPFAM" id="SSF102712">
    <property type="entry name" value="JAB1/MPN domain"/>
    <property type="match status" value="1"/>
</dbReference>
<reference evidence="8 9" key="1">
    <citation type="submission" date="2019-01" db="EMBL/GenBank/DDBJ databases">
        <authorList>
            <person name="Chen W.-M."/>
        </authorList>
    </citation>
    <scope>NUCLEOTIDE SEQUENCE [LARGE SCALE GENOMIC DNA]</scope>
    <source>
        <strain evidence="8 9">ICH-3</strain>
    </source>
</reference>
<evidence type="ECO:0000256" key="6">
    <source>
        <dbReference type="SAM" id="Phobius"/>
    </source>
</evidence>
<keyword evidence="6" id="KW-0812">Transmembrane</keyword>
<keyword evidence="6" id="KW-0472">Membrane</keyword>
<proteinExistence type="predicted"/>
<keyword evidence="2" id="KW-0479">Metal-binding</keyword>
<organism evidence="8 9">
    <name type="scientific">Rubrivivax albus</name>
    <dbReference type="NCBI Taxonomy" id="2499835"/>
    <lineage>
        <taxon>Bacteria</taxon>
        <taxon>Pseudomonadati</taxon>
        <taxon>Pseudomonadota</taxon>
        <taxon>Betaproteobacteria</taxon>
        <taxon>Burkholderiales</taxon>
        <taxon>Sphaerotilaceae</taxon>
        <taxon>Rubrivivax</taxon>
    </lineage>
</organism>
<keyword evidence="3" id="KW-0378">Hydrolase</keyword>
<dbReference type="AlphaFoldDB" id="A0A3S2TIT5"/>
<keyword evidence="1" id="KW-0645">Protease</keyword>
<keyword evidence="4" id="KW-0862">Zinc</keyword>
<dbReference type="InterPro" id="IPR028090">
    <property type="entry name" value="JAB_dom_prok"/>
</dbReference>
<evidence type="ECO:0000313" key="8">
    <source>
        <dbReference type="EMBL" id="RVT47737.1"/>
    </source>
</evidence>
<dbReference type="Gene3D" id="3.40.140.10">
    <property type="entry name" value="Cytidine Deaminase, domain 2"/>
    <property type="match status" value="1"/>
</dbReference>
<dbReference type="Pfam" id="PF14464">
    <property type="entry name" value="Prok-JAB"/>
    <property type="match status" value="1"/>
</dbReference>
<sequence length="179" mass="19875">MSSSPMATELTYHLAGASWSLVLEASVVSFLMGQAQRGRTSRERIGQLYSRDLSSTRIVIDAATQLEPLQSSYARVTFDAQRMAAERRTQFERGLHFVGLWHTHPEPEPVPSELDRRLAEDHAGAASDMRAGIVFMIVGNLRSSRSLRVWVQESASPSARLEGRLLPMEQVPVEAAQRG</sequence>
<name>A0A3S2TIT5_9BURK</name>
<feature type="transmembrane region" description="Helical" evidence="6">
    <location>
        <begin position="12"/>
        <end position="32"/>
    </location>
</feature>
<dbReference type="Proteomes" id="UP000288178">
    <property type="component" value="Unassembled WGS sequence"/>
</dbReference>
<dbReference type="EMBL" id="SACT01000013">
    <property type="protein sequence ID" value="RVT47737.1"/>
    <property type="molecule type" value="Genomic_DNA"/>
</dbReference>
<gene>
    <name evidence="8" type="ORF">ENE75_23870</name>
</gene>
<dbReference type="GO" id="GO:0006508">
    <property type="term" value="P:proteolysis"/>
    <property type="evidence" value="ECO:0007669"/>
    <property type="project" value="UniProtKB-KW"/>
</dbReference>
<evidence type="ECO:0000256" key="4">
    <source>
        <dbReference type="ARBA" id="ARBA00022833"/>
    </source>
</evidence>
<keyword evidence="5" id="KW-0482">Metalloprotease</keyword>